<reference evidence="2 3" key="1">
    <citation type="submission" date="2015-03" db="EMBL/GenBank/DDBJ databases">
        <authorList>
            <consortium name="Pathogen Informatics"/>
            <person name="Murphy D."/>
        </authorList>
    </citation>
    <scope>NUCLEOTIDE SEQUENCE [LARGE SCALE GENOMIC DNA]</scope>
    <source>
        <strain evidence="2 3">PAP036</strain>
    </source>
</reference>
<name>A0AB33SX79_9MYCO</name>
<evidence type="ECO:0000313" key="2">
    <source>
        <dbReference type="EMBL" id="CPT03902.1"/>
    </source>
</evidence>
<sequence length="67" mass="6473">MSPRNALTTAFAHAGSLSHGGDTSSVTVGTPTQMRSGHTKCGSGHLPCAGADTSAGADLIPVLGGVP</sequence>
<feature type="compositionally biased region" description="Polar residues" evidence="1">
    <location>
        <begin position="21"/>
        <end position="36"/>
    </location>
</feature>
<evidence type="ECO:0000256" key="1">
    <source>
        <dbReference type="SAM" id="MobiDB-lite"/>
    </source>
</evidence>
<feature type="region of interest" description="Disordered" evidence="1">
    <location>
        <begin position="1"/>
        <end position="42"/>
    </location>
</feature>
<accession>A0AB33SX79</accession>
<comment type="caution">
    <text evidence="2">The sequence shown here is derived from an EMBL/GenBank/DDBJ whole genome shotgun (WGS) entry which is preliminary data.</text>
</comment>
<organism evidence="2 3">
    <name type="scientific">Mycobacteroides abscessus</name>
    <dbReference type="NCBI Taxonomy" id="36809"/>
    <lineage>
        <taxon>Bacteria</taxon>
        <taxon>Bacillati</taxon>
        <taxon>Actinomycetota</taxon>
        <taxon>Actinomycetes</taxon>
        <taxon>Mycobacteriales</taxon>
        <taxon>Mycobacteriaceae</taxon>
        <taxon>Mycobacteroides</taxon>
    </lineage>
</organism>
<evidence type="ECO:0000313" key="3">
    <source>
        <dbReference type="Proteomes" id="UP000038487"/>
    </source>
</evidence>
<gene>
    <name evidence="2" type="ORF">ERS075527_00623</name>
</gene>
<dbReference type="AlphaFoldDB" id="A0AB33SX79"/>
<dbReference type="EMBL" id="CSUW01000001">
    <property type="protein sequence ID" value="CPT03902.1"/>
    <property type="molecule type" value="Genomic_DNA"/>
</dbReference>
<dbReference type="Proteomes" id="UP000038487">
    <property type="component" value="Unassembled WGS sequence"/>
</dbReference>
<proteinExistence type="predicted"/>
<protein>
    <submittedName>
        <fullName evidence="2">Uncharacterized protein</fullName>
    </submittedName>
</protein>